<dbReference type="PROSITE" id="PS50850">
    <property type="entry name" value="MFS"/>
    <property type="match status" value="1"/>
</dbReference>
<keyword evidence="5 11" id="KW-0812">Transmembrane</keyword>
<evidence type="ECO:0000256" key="6">
    <source>
        <dbReference type="ARBA" id="ARBA00022847"/>
    </source>
</evidence>
<reference evidence="13" key="2">
    <citation type="submission" date="2023-01" db="EMBL/GenBank/DDBJ databases">
        <authorList>
            <person name="Sun Q."/>
            <person name="Evtushenko L."/>
        </authorList>
    </citation>
    <scope>NUCLEOTIDE SEQUENCE</scope>
    <source>
        <strain evidence="13">VKM Ac-1958</strain>
    </source>
</reference>
<feature type="transmembrane region" description="Helical" evidence="11">
    <location>
        <begin position="248"/>
        <end position="271"/>
    </location>
</feature>
<feature type="transmembrane region" description="Helical" evidence="11">
    <location>
        <begin position="378"/>
        <end position="398"/>
    </location>
</feature>
<dbReference type="GO" id="GO:0015293">
    <property type="term" value="F:symporter activity"/>
    <property type="evidence" value="ECO:0007669"/>
    <property type="project" value="UniProtKB-KW"/>
</dbReference>
<gene>
    <name evidence="13" type="ORF">GCM10017596_14890</name>
</gene>
<dbReference type="InterPro" id="IPR020846">
    <property type="entry name" value="MFS_dom"/>
</dbReference>
<dbReference type="Proteomes" id="UP001142325">
    <property type="component" value="Unassembled WGS sequence"/>
</dbReference>
<sequence length="443" mass="46285">MNSTAVSAPAGQSSARTARTAVAASTIGSILEYYDFFVYGTLSALVFGQLFFPSDNAAVSTLLSLASFAVGFVARPLGGILLGHFGDRIGRKPLLLFTFLLTGVVTVLIGLLPTYAQIGLAAPLLLVFLRILQGIGIGGEWGGAALLAVEHAPAHKKGLYGSLVQAGAPVGVILSSGSVALLTATLTQEQLLSWGWRIPFLASALLLLVGLFLRFKVAESPEFDMIKKTGTKVKQPVWQAIRTYPKQIVTAILIHMSDTTLGLIQGVFILGYASGVLGMNPTIVLLANIFSSVMNLITTPLAGMLGDRIGQKRVVMMGLVGLALWAFPMFLLIGTETVVGLFIAMGVGGILVGWLFSGQATLFAAFFPAEVRYSGMSLGFQIGTVFGGGFGPLIAQALTGATDGATWSVSLYMLIIAIAALIATSTVKMQPRAARPTIGADAA</sequence>
<evidence type="ECO:0000259" key="12">
    <source>
        <dbReference type="PROSITE" id="PS50850"/>
    </source>
</evidence>
<dbReference type="InterPro" id="IPR005828">
    <property type="entry name" value="MFS_sugar_transport-like"/>
</dbReference>
<keyword evidence="7 11" id="KW-1133">Transmembrane helix</keyword>
<feature type="transmembrane region" description="Helical" evidence="11">
    <location>
        <begin position="58"/>
        <end position="82"/>
    </location>
</feature>
<dbReference type="GO" id="GO:0005886">
    <property type="term" value="C:plasma membrane"/>
    <property type="evidence" value="ECO:0007669"/>
    <property type="project" value="UniProtKB-SubCell"/>
</dbReference>
<evidence type="ECO:0000256" key="3">
    <source>
        <dbReference type="ARBA" id="ARBA00022448"/>
    </source>
</evidence>
<keyword evidence="3" id="KW-0813">Transport</keyword>
<evidence type="ECO:0000256" key="10">
    <source>
        <dbReference type="ARBA" id="ARBA00039918"/>
    </source>
</evidence>
<evidence type="ECO:0000256" key="1">
    <source>
        <dbReference type="ARBA" id="ARBA00004651"/>
    </source>
</evidence>
<feature type="transmembrane region" description="Helical" evidence="11">
    <location>
        <begin position="339"/>
        <end position="366"/>
    </location>
</feature>
<evidence type="ECO:0000256" key="4">
    <source>
        <dbReference type="ARBA" id="ARBA00022475"/>
    </source>
</evidence>
<evidence type="ECO:0000313" key="13">
    <source>
        <dbReference type="EMBL" id="GLK01774.1"/>
    </source>
</evidence>
<dbReference type="InterPro" id="IPR036259">
    <property type="entry name" value="MFS_trans_sf"/>
</dbReference>
<dbReference type="PROSITE" id="PS00217">
    <property type="entry name" value="SUGAR_TRANSPORT_2"/>
    <property type="match status" value="1"/>
</dbReference>
<feature type="transmembrane region" description="Helical" evidence="11">
    <location>
        <begin position="159"/>
        <end position="182"/>
    </location>
</feature>
<keyword evidence="4" id="KW-1003">Cell membrane</keyword>
<feature type="transmembrane region" description="Helical" evidence="11">
    <location>
        <begin position="122"/>
        <end position="147"/>
    </location>
</feature>
<feature type="transmembrane region" description="Helical" evidence="11">
    <location>
        <begin position="283"/>
        <end position="302"/>
    </location>
</feature>
<evidence type="ECO:0000313" key="14">
    <source>
        <dbReference type="Proteomes" id="UP001142325"/>
    </source>
</evidence>
<name>A0A9W6HTC6_9MICO</name>
<comment type="similarity">
    <text evidence="2">Belongs to the major facilitator superfamily. Metabolite:H+ Symporter (MHS) family (TC 2.A.1.6) family.</text>
</comment>
<accession>A0A9W6HTC6</accession>
<evidence type="ECO:0000256" key="5">
    <source>
        <dbReference type="ARBA" id="ARBA00022692"/>
    </source>
</evidence>
<keyword evidence="8 11" id="KW-0472">Membrane</keyword>
<evidence type="ECO:0000256" key="2">
    <source>
        <dbReference type="ARBA" id="ARBA00008240"/>
    </source>
</evidence>
<dbReference type="Pfam" id="PF07690">
    <property type="entry name" value="MFS_1"/>
    <property type="match status" value="1"/>
</dbReference>
<organism evidence="13 14">
    <name type="scientific">Microbacterium keratanolyticum</name>
    <dbReference type="NCBI Taxonomy" id="67574"/>
    <lineage>
        <taxon>Bacteria</taxon>
        <taxon>Bacillati</taxon>
        <taxon>Actinomycetota</taxon>
        <taxon>Actinomycetes</taxon>
        <taxon>Micrococcales</taxon>
        <taxon>Microbacteriaceae</taxon>
        <taxon>Microbacterium</taxon>
    </lineage>
</organism>
<dbReference type="InterPro" id="IPR011701">
    <property type="entry name" value="MFS"/>
</dbReference>
<evidence type="ECO:0000256" key="7">
    <source>
        <dbReference type="ARBA" id="ARBA00022989"/>
    </source>
</evidence>
<feature type="transmembrane region" description="Helical" evidence="11">
    <location>
        <begin position="94"/>
        <end position="116"/>
    </location>
</feature>
<evidence type="ECO:0000256" key="11">
    <source>
        <dbReference type="SAM" id="Phobius"/>
    </source>
</evidence>
<dbReference type="PANTHER" id="PTHR43045:SF1">
    <property type="entry name" value="SHIKIMATE TRANSPORTER"/>
    <property type="match status" value="1"/>
</dbReference>
<dbReference type="PANTHER" id="PTHR43045">
    <property type="entry name" value="SHIKIMATE TRANSPORTER"/>
    <property type="match status" value="1"/>
</dbReference>
<feature type="transmembrane region" description="Helical" evidence="11">
    <location>
        <begin position="404"/>
        <end position="423"/>
    </location>
</feature>
<keyword evidence="14" id="KW-1185">Reference proteome</keyword>
<evidence type="ECO:0000256" key="8">
    <source>
        <dbReference type="ARBA" id="ARBA00023136"/>
    </source>
</evidence>
<protein>
    <recommendedName>
        <fullName evidence="10">Putative proline/betaine transporter</fullName>
    </recommendedName>
</protein>
<keyword evidence="6" id="KW-0769">Symport</keyword>
<dbReference type="AlphaFoldDB" id="A0A9W6HTC6"/>
<feature type="domain" description="Major facilitator superfamily (MFS) profile" evidence="12">
    <location>
        <begin position="21"/>
        <end position="434"/>
    </location>
</feature>
<dbReference type="RefSeq" id="WP_204939388.1">
    <property type="nucleotide sequence ID" value="NZ_BAAAUM010000001.1"/>
</dbReference>
<dbReference type="Pfam" id="PF00083">
    <property type="entry name" value="Sugar_tr"/>
    <property type="match status" value="1"/>
</dbReference>
<dbReference type="Gene3D" id="1.20.1250.20">
    <property type="entry name" value="MFS general substrate transporter like domains"/>
    <property type="match status" value="2"/>
</dbReference>
<reference evidence="13" key="1">
    <citation type="journal article" date="2014" name="Int. J. Syst. Evol. Microbiol.">
        <title>Complete genome sequence of Corynebacterium casei LMG S-19264T (=DSM 44701T), isolated from a smear-ripened cheese.</title>
        <authorList>
            <consortium name="US DOE Joint Genome Institute (JGI-PGF)"/>
            <person name="Walter F."/>
            <person name="Albersmeier A."/>
            <person name="Kalinowski J."/>
            <person name="Ruckert C."/>
        </authorList>
    </citation>
    <scope>NUCLEOTIDE SEQUENCE</scope>
    <source>
        <strain evidence="13">VKM Ac-1958</strain>
    </source>
</reference>
<dbReference type="CDD" id="cd17369">
    <property type="entry name" value="MFS_ShiA_like"/>
    <property type="match status" value="1"/>
</dbReference>
<comment type="subcellular location">
    <subcellularLocation>
        <location evidence="1">Cell membrane</location>
        <topology evidence="1">Multi-pass membrane protein</topology>
    </subcellularLocation>
</comment>
<dbReference type="InterPro" id="IPR005829">
    <property type="entry name" value="Sugar_transporter_CS"/>
</dbReference>
<feature type="transmembrane region" description="Helical" evidence="11">
    <location>
        <begin position="194"/>
        <end position="215"/>
    </location>
</feature>
<evidence type="ECO:0000256" key="9">
    <source>
        <dbReference type="ARBA" id="ARBA00037295"/>
    </source>
</evidence>
<dbReference type="EMBL" id="BSET01000001">
    <property type="protein sequence ID" value="GLK01774.1"/>
    <property type="molecule type" value="Genomic_DNA"/>
</dbReference>
<dbReference type="FunFam" id="1.20.1250.20:FF:000001">
    <property type="entry name" value="Dicarboxylate MFS transporter"/>
    <property type="match status" value="1"/>
</dbReference>
<proteinExistence type="inferred from homology"/>
<dbReference type="SUPFAM" id="SSF103473">
    <property type="entry name" value="MFS general substrate transporter"/>
    <property type="match status" value="1"/>
</dbReference>
<feature type="transmembrane region" description="Helical" evidence="11">
    <location>
        <begin position="314"/>
        <end position="333"/>
    </location>
</feature>
<comment type="caution">
    <text evidence="13">The sequence shown here is derived from an EMBL/GenBank/DDBJ whole genome shotgun (WGS) entry which is preliminary data.</text>
</comment>
<comment type="function">
    <text evidence="9">May be a proton symporter involved in the uptake of osmolytes such as proline and glycine betaine.</text>
</comment>